<protein>
    <submittedName>
        <fullName evidence="6">MarR family winged helix-turn-helix transcriptional regulator</fullName>
    </submittedName>
</protein>
<dbReference type="Pfam" id="PF12802">
    <property type="entry name" value="MarR_2"/>
    <property type="match status" value="1"/>
</dbReference>
<evidence type="ECO:0000256" key="1">
    <source>
        <dbReference type="ARBA" id="ARBA00023015"/>
    </source>
</evidence>
<gene>
    <name evidence="6" type="ORF">K8V70_08845</name>
</gene>
<dbReference type="PANTHER" id="PTHR42756">
    <property type="entry name" value="TRANSCRIPTIONAL REGULATOR, MARR"/>
    <property type="match status" value="1"/>
</dbReference>
<dbReference type="EMBL" id="DYUZ01000031">
    <property type="protein sequence ID" value="HJG37946.1"/>
    <property type="molecule type" value="Genomic_DNA"/>
</dbReference>
<reference evidence="6" key="1">
    <citation type="journal article" date="2021" name="PeerJ">
        <title>Extensive microbial diversity within the chicken gut microbiome revealed by metagenomics and culture.</title>
        <authorList>
            <person name="Gilroy R."/>
            <person name="Ravi A."/>
            <person name="Getino M."/>
            <person name="Pursley I."/>
            <person name="Horton D.L."/>
            <person name="Alikhan N.F."/>
            <person name="Baker D."/>
            <person name="Gharbi K."/>
            <person name="Hall N."/>
            <person name="Watson M."/>
            <person name="Adriaenssens E.M."/>
            <person name="Foster-Nyarko E."/>
            <person name="Jarju S."/>
            <person name="Secka A."/>
            <person name="Antonio M."/>
            <person name="Oren A."/>
            <person name="Chaudhuri R.R."/>
            <person name="La Ragione R."/>
            <person name="Hildebrand F."/>
            <person name="Pallen M.J."/>
        </authorList>
    </citation>
    <scope>NUCLEOTIDE SEQUENCE</scope>
    <source>
        <strain evidence="6">ChiHjej13B12-9602</strain>
    </source>
</reference>
<keyword evidence="2" id="KW-0238">DNA-binding</keyword>
<accession>A0A921IWT3</accession>
<dbReference type="PANTHER" id="PTHR42756:SF1">
    <property type="entry name" value="TRANSCRIPTIONAL REPRESSOR OF EMRAB OPERON"/>
    <property type="match status" value="1"/>
</dbReference>
<evidence type="ECO:0000313" key="7">
    <source>
        <dbReference type="Proteomes" id="UP000753256"/>
    </source>
</evidence>
<dbReference type="Gene3D" id="1.10.10.10">
    <property type="entry name" value="Winged helix-like DNA-binding domain superfamily/Winged helix DNA-binding domain"/>
    <property type="match status" value="1"/>
</dbReference>
<reference evidence="6" key="2">
    <citation type="submission" date="2021-09" db="EMBL/GenBank/DDBJ databases">
        <authorList>
            <person name="Gilroy R."/>
        </authorList>
    </citation>
    <scope>NUCLEOTIDE SEQUENCE</scope>
    <source>
        <strain evidence="6">ChiHjej13B12-9602</strain>
    </source>
</reference>
<name>A0A921IWT3_9ACTN</name>
<dbReference type="RefSeq" id="WP_273191072.1">
    <property type="nucleotide sequence ID" value="NZ_DYUZ01000031.1"/>
</dbReference>
<dbReference type="PROSITE" id="PS50995">
    <property type="entry name" value="HTH_MARR_2"/>
    <property type="match status" value="1"/>
</dbReference>
<evidence type="ECO:0000256" key="3">
    <source>
        <dbReference type="ARBA" id="ARBA00023163"/>
    </source>
</evidence>
<evidence type="ECO:0000256" key="4">
    <source>
        <dbReference type="SAM" id="MobiDB-lite"/>
    </source>
</evidence>
<dbReference type="InterPro" id="IPR036388">
    <property type="entry name" value="WH-like_DNA-bd_sf"/>
</dbReference>
<sequence>MQDFAFEISRTRALVNQFLACELARRGYPGLAPSHGDILAQLCHSEGERMSELSRRIDRDPSTVTALVRKLVKLGYAETARDKADGRAVVVSLTDRGRALERDFTEISDLLRSTWVDGIDPVDLDAAVRVLAGMRANLRTAIESGSRRASDEAAPPCDTSRMKGSTS</sequence>
<proteinExistence type="predicted"/>
<dbReference type="InterPro" id="IPR011991">
    <property type="entry name" value="ArsR-like_HTH"/>
</dbReference>
<keyword evidence="3" id="KW-0804">Transcription</keyword>
<keyword evidence="1" id="KW-0805">Transcription regulation</keyword>
<evidence type="ECO:0000256" key="2">
    <source>
        <dbReference type="ARBA" id="ARBA00023125"/>
    </source>
</evidence>
<feature type="region of interest" description="Disordered" evidence="4">
    <location>
        <begin position="143"/>
        <end position="167"/>
    </location>
</feature>
<dbReference type="InterPro" id="IPR036390">
    <property type="entry name" value="WH_DNA-bd_sf"/>
</dbReference>
<dbReference type="GO" id="GO:0003677">
    <property type="term" value="F:DNA binding"/>
    <property type="evidence" value="ECO:0007669"/>
    <property type="project" value="UniProtKB-KW"/>
</dbReference>
<dbReference type="Proteomes" id="UP000753256">
    <property type="component" value="Unassembled WGS sequence"/>
</dbReference>
<dbReference type="CDD" id="cd00090">
    <property type="entry name" value="HTH_ARSR"/>
    <property type="match status" value="1"/>
</dbReference>
<feature type="domain" description="HTH marR-type" evidence="5">
    <location>
        <begin position="1"/>
        <end position="136"/>
    </location>
</feature>
<dbReference type="SUPFAM" id="SSF46785">
    <property type="entry name" value="Winged helix' DNA-binding domain"/>
    <property type="match status" value="1"/>
</dbReference>
<dbReference type="AlphaFoldDB" id="A0A921IWT3"/>
<dbReference type="InterPro" id="IPR000835">
    <property type="entry name" value="HTH_MarR-typ"/>
</dbReference>
<organism evidence="6 7">
    <name type="scientific">Enorma phocaeensis</name>
    <dbReference type="NCBI Taxonomy" id="1871019"/>
    <lineage>
        <taxon>Bacteria</taxon>
        <taxon>Bacillati</taxon>
        <taxon>Actinomycetota</taxon>
        <taxon>Coriobacteriia</taxon>
        <taxon>Coriobacteriales</taxon>
        <taxon>Coriobacteriaceae</taxon>
        <taxon>Enorma</taxon>
    </lineage>
</organism>
<evidence type="ECO:0000259" key="5">
    <source>
        <dbReference type="PROSITE" id="PS50995"/>
    </source>
</evidence>
<dbReference type="GO" id="GO:0003700">
    <property type="term" value="F:DNA-binding transcription factor activity"/>
    <property type="evidence" value="ECO:0007669"/>
    <property type="project" value="InterPro"/>
</dbReference>
<dbReference type="SMART" id="SM00347">
    <property type="entry name" value="HTH_MARR"/>
    <property type="match status" value="1"/>
</dbReference>
<comment type="caution">
    <text evidence="6">The sequence shown here is derived from an EMBL/GenBank/DDBJ whole genome shotgun (WGS) entry which is preliminary data.</text>
</comment>
<evidence type="ECO:0000313" key="6">
    <source>
        <dbReference type="EMBL" id="HJG37946.1"/>
    </source>
</evidence>